<evidence type="ECO:0000313" key="3">
    <source>
        <dbReference type="Proteomes" id="UP000471126"/>
    </source>
</evidence>
<feature type="transmembrane region" description="Helical" evidence="1">
    <location>
        <begin position="26"/>
        <end position="45"/>
    </location>
</feature>
<comment type="caution">
    <text evidence="2">The sequence shown here is derived from an EMBL/GenBank/DDBJ whole genome shotgun (WGS) entry which is preliminary data.</text>
</comment>
<keyword evidence="1" id="KW-1133">Transmembrane helix</keyword>
<name>A0A6P0GGL3_9ACTN</name>
<proteinExistence type="predicted"/>
<dbReference type="EMBL" id="JAAGWE010000015">
    <property type="protein sequence ID" value="NEM06351.1"/>
    <property type="molecule type" value="Genomic_DNA"/>
</dbReference>
<accession>A0A6P0GGL3</accession>
<dbReference type="RefSeq" id="WP_163476512.1">
    <property type="nucleotide sequence ID" value="NZ_JAAGWE010000015.1"/>
</dbReference>
<gene>
    <name evidence="2" type="ORF">GCU54_10030</name>
</gene>
<evidence type="ECO:0000256" key="1">
    <source>
        <dbReference type="SAM" id="Phobius"/>
    </source>
</evidence>
<reference evidence="2 3" key="1">
    <citation type="submission" date="2019-12" db="EMBL/GenBank/DDBJ databases">
        <title>WGS of CPCC 203550 I12A-02606.</title>
        <authorList>
            <person name="Jiang Z."/>
        </authorList>
    </citation>
    <scope>NUCLEOTIDE SEQUENCE [LARGE SCALE GENOMIC DNA]</scope>
    <source>
        <strain evidence="2 3">I12A-02606</strain>
    </source>
</reference>
<feature type="transmembrane region" description="Helical" evidence="1">
    <location>
        <begin position="85"/>
        <end position="106"/>
    </location>
</feature>
<feature type="transmembrane region" description="Helical" evidence="1">
    <location>
        <begin position="122"/>
        <end position="140"/>
    </location>
</feature>
<dbReference type="AlphaFoldDB" id="A0A6P0GGL3"/>
<organism evidence="2 3">
    <name type="scientific">Geodermatophilus normandii</name>
    <dbReference type="NCBI Taxonomy" id="1137989"/>
    <lineage>
        <taxon>Bacteria</taxon>
        <taxon>Bacillati</taxon>
        <taxon>Actinomycetota</taxon>
        <taxon>Actinomycetes</taxon>
        <taxon>Geodermatophilales</taxon>
        <taxon>Geodermatophilaceae</taxon>
        <taxon>Geodermatophilus</taxon>
    </lineage>
</organism>
<evidence type="ECO:0000313" key="2">
    <source>
        <dbReference type="EMBL" id="NEM06351.1"/>
    </source>
</evidence>
<keyword evidence="1" id="KW-0812">Transmembrane</keyword>
<dbReference type="Proteomes" id="UP000471126">
    <property type="component" value="Unassembled WGS sequence"/>
</dbReference>
<protein>
    <submittedName>
        <fullName evidence="2">Uncharacterized protein</fullName>
    </submittedName>
</protein>
<sequence length="142" mass="14894">MAVLFLLGTRLSGRLGRLPLRPQPRLYAASVVPIALGYTVAHYFSLLALDGQATWILASDPFGTGADLFGTAADVVDLRAVGPDLIAYVQVGAVVLGHVVGVLMAHEKALRVAPRAPASDQLPLVVVMVSFTVAGLGLLFDF</sequence>
<keyword evidence="1" id="KW-0472">Membrane</keyword>